<evidence type="ECO:0000313" key="1">
    <source>
        <dbReference type="EMBL" id="GBM13799.1"/>
    </source>
</evidence>
<proteinExistence type="predicted"/>
<evidence type="ECO:0000313" key="2">
    <source>
        <dbReference type="Proteomes" id="UP000499080"/>
    </source>
</evidence>
<protein>
    <submittedName>
        <fullName evidence="1">Uncharacterized protein</fullName>
    </submittedName>
</protein>
<accession>A0A4Y2DC22</accession>
<sequence>MVDLYQILDEIREREMFLSTSPGCGGLVLGSRLRGRRVPDSKPDSTEDPSYETNLYVSGEVHKQNDRKRKDSNPHWMSECKSQGAEKLMVWCGIWSDRIECQVLDG</sequence>
<gene>
    <name evidence="1" type="ORF">AVEN_50144_1</name>
</gene>
<dbReference type="Proteomes" id="UP000499080">
    <property type="component" value="Unassembled WGS sequence"/>
</dbReference>
<organism evidence="1 2">
    <name type="scientific">Araneus ventricosus</name>
    <name type="common">Orbweaver spider</name>
    <name type="synonym">Epeira ventricosa</name>
    <dbReference type="NCBI Taxonomy" id="182803"/>
    <lineage>
        <taxon>Eukaryota</taxon>
        <taxon>Metazoa</taxon>
        <taxon>Ecdysozoa</taxon>
        <taxon>Arthropoda</taxon>
        <taxon>Chelicerata</taxon>
        <taxon>Arachnida</taxon>
        <taxon>Araneae</taxon>
        <taxon>Araneomorphae</taxon>
        <taxon>Entelegynae</taxon>
        <taxon>Araneoidea</taxon>
        <taxon>Araneidae</taxon>
        <taxon>Araneus</taxon>
    </lineage>
</organism>
<comment type="caution">
    <text evidence="1">The sequence shown here is derived from an EMBL/GenBank/DDBJ whole genome shotgun (WGS) entry which is preliminary data.</text>
</comment>
<reference evidence="1 2" key="1">
    <citation type="journal article" date="2019" name="Sci. Rep.">
        <title>Orb-weaving spider Araneus ventricosus genome elucidates the spidroin gene catalogue.</title>
        <authorList>
            <person name="Kono N."/>
            <person name="Nakamura H."/>
            <person name="Ohtoshi R."/>
            <person name="Moran D.A.P."/>
            <person name="Shinohara A."/>
            <person name="Yoshida Y."/>
            <person name="Fujiwara M."/>
            <person name="Mori M."/>
            <person name="Tomita M."/>
            <person name="Arakawa K."/>
        </authorList>
    </citation>
    <scope>NUCLEOTIDE SEQUENCE [LARGE SCALE GENOMIC DNA]</scope>
</reference>
<dbReference type="AlphaFoldDB" id="A0A4Y2DC22"/>
<name>A0A4Y2DC22_ARAVE</name>
<dbReference type="EMBL" id="BGPR01000334">
    <property type="protein sequence ID" value="GBM13799.1"/>
    <property type="molecule type" value="Genomic_DNA"/>
</dbReference>
<keyword evidence="2" id="KW-1185">Reference proteome</keyword>